<comment type="caution">
    <text evidence="3">The sequence shown here is derived from an EMBL/GenBank/DDBJ whole genome shotgun (WGS) entry which is preliminary data.</text>
</comment>
<sequence>MNKKRFSERFSTRCAPEYQVGYSSPVTSPRNVDLGNQAPDSANRLQAQHLREMLLAQCEQLDADLANYGSALERYQRRGEQTQARRIRGMIRAAERERRSVQDLIAGLERRFLATEQARADQARHPLPGLGTARHGTPRVHPYPTPHRVIRG</sequence>
<keyword evidence="1" id="KW-0175">Coiled coil</keyword>
<proteinExistence type="predicted"/>
<organism evidence="3 4">
    <name type="scientific">Mycolicibacterium sphagni</name>
    <dbReference type="NCBI Taxonomy" id="1786"/>
    <lineage>
        <taxon>Bacteria</taxon>
        <taxon>Bacillati</taxon>
        <taxon>Actinomycetota</taxon>
        <taxon>Actinomycetes</taxon>
        <taxon>Mycobacteriales</taxon>
        <taxon>Mycobacteriaceae</taxon>
        <taxon>Mycolicibacterium</taxon>
    </lineage>
</organism>
<evidence type="ECO:0000256" key="1">
    <source>
        <dbReference type="SAM" id="Coils"/>
    </source>
</evidence>
<accession>A0A255DUN3</accession>
<evidence type="ECO:0000313" key="4">
    <source>
        <dbReference type="Proteomes" id="UP000216063"/>
    </source>
</evidence>
<dbReference type="Proteomes" id="UP000216063">
    <property type="component" value="Unassembled WGS sequence"/>
</dbReference>
<protein>
    <submittedName>
        <fullName evidence="3">Uncharacterized protein</fullName>
    </submittedName>
</protein>
<dbReference type="EMBL" id="NOZR01000001">
    <property type="protein sequence ID" value="OYN82934.1"/>
    <property type="molecule type" value="Genomic_DNA"/>
</dbReference>
<feature type="region of interest" description="Disordered" evidence="2">
    <location>
        <begin position="119"/>
        <end position="152"/>
    </location>
</feature>
<dbReference type="AlphaFoldDB" id="A0A255DUN3"/>
<gene>
    <name evidence="3" type="ORF">CG716_01685</name>
</gene>
<feature type="compositionally biased region" description="Polar residues" evidence="2">
    <location>
        <begin position="21"/>
        <end position="30"/>
    </location>
</feature>
<keyword evidence="4" id="KW-1185">Reference proteome</keyword>
<reference evidence="3 4" key="1">
    <citation type="submission" date="2017-07" db="EMBL/GenBank/DDBJ databases">
        <title>The new phylogeny of genus Mycobacterium.</title>
        <authorList>
            <person name="Tortoli E."/>
            <person name="Trovato A."/>
            <person name="Cirillo D.M."/>
        </authorList>
    </citation>
    <scope>NUCLEOTIDE SEQUENCE [LARGE SCALE GENOMIC DNA]</scope>
    <source>
        <strain evidence="3 4">ATCC 33027</strain>
    </source>
</reference>
<feature type="coiled-coil region" evidence="1">
    <location>
        <begin position="58"/>
        <end position="111"/>
    </location>
</feature>
<evidence type="ECO:0000313" key="3">
    <source>
        <dbReference type="EMBL" id="OYN82934.1"/>
    </source>
</evidence>
<name>A0A255DUN3_9MYCO</name>
<evidence type="ECO:0000256" key="2">
    <source>
        <dbReference type="SAM" id="MobiDB-lite"/>
    </source>
</evidence>
<feature type="region of interest" description="Disordered" evidence="2">
    <location>
        <begin position="20"/>
        <end position="39"/>
    </location>
</feature>